<accession>A0ABX1VHK3</accession>
<keyword evidence="2" id="KW-1185">Reference proteome</keyword>
<dbReference type="Gene3D" id="6.10.140.1340">
    <property type="match status" value="1"/>
</dbReference>
<dbReference type="Proteomes" id="UP000609651">
    <property type="component" value="Unassembled WGS sequence"/>
</dbReference>
<organism evidence="1 2">
    <name type="scientific">Alienimonas chondri</name>
    <dbReference type="NCBI Taxonomy" id="2681879"/>
    <lineage>
        <taxon>Bacteria</taxon>
        <taxon>Pseudomonadati</taxon>
        <taxon>Planctomycetota</taxon>
        <taxon>Planctomycetia</taxon>
        <taxon>Planctomycetales</taxon>
        <taxon>Planctomycetaceae</taxon>
        <taxon>Alienimonas</taxon>
    </lineage>
</organism>
<reference evidence="1 2" key="1">
    <citation type="journal article" date="2020" name="Syst. Appl. Microbiol.">
        <title>Alienimonas chondri sp. nov., a novel planctomycete isolated from the biofilm of the red alga Chondrus crispus.</title>
        <authorList>
            <person name="Vitorino I."/>
            <person name="Albuquerque L."/>
            <person name="Wiegand S."/>
            <person name="Kallscheuer N."/>
            <person name="da Costa M.S."/>
            <person name="Lobo-da-Cunha A."/>
            <person name="Jogler C."/>
            <person name="Lage O.M."/>
        </authorList>
    </citation>
    <scope>NUCLEOTIDE SEQUENCE [LARGE SCALE GENOMIC DNA]</scope>
    <source>
        <strain evidence="1 2">LzC2</strain>
    </source>
</reference>
<dbReference type="EMBL" id="WTPX01000145">
    <property type="protein sequence ID" value="NNJ27360.1"/>
    <property type="molecule type" value="Genomic_DNA"/>
</dbReference>
<evidence type="ECO:0008006" key="3">
    <source>
        <dbReference type="Google" id="ProtNLM"/>
    </source>
</evidence>
<name>A0ABX1VHK3_9PLAN</name>
<proteinExistence type="predicted"/>
<sequence>MLPDTNTRVRQNTMDSVNARITREAGDRVARLALAGPAAIDRRLAELDAEWDTERTLEANASTLALAGIVLGATVDKKWLFLPGAVAAFLLQHAVQGWCPPLEVLRRMGVRTAAEIDRERYALKALRGDFRGLPQAPTSPAARRAFAAAAQG</sequence>
<dbReference type="RefSeq" id="WP_171189267.1">
    <property type="nucleotide sequence ID" value="NZ_WTPX01000145.1"/>
</dbReference>
<gene>
    <name evidence="1" type="ORF">LzC2_34620</name>
</gene>
<evidence type="ECO:0000313" key="1">
    <source>
        <dbReference type="EMBL" id="NNJ27360.1"/>
    </source>
</evidence>
<comment type="caution">
    <text evidence="1">The sequence shown here is derived from an EMBL/GenBank/DDBJ whole genome shotgun (WGS) entry which is preliminary data.</text>
</comment>
<evidence type="ECO:0000313" key="2">
    <source>
        <dbReference type="Proteomes" id="UP000609651"/>
    </source>
</evidence>
<protein>
    <recommendedName>
        <fullName evidence="3">DUF2892 domain-containing protein</fullName>
    </recommendedName>
</protein>